<dbReference type="Pfam" id="PF00486">
    <property type="entry name" value="Trans_reg_C"/>
    <property type="match status" value="1"/>
</dbReference>
<dbReference type="InterPro" id="IPR039420">
    <property type="entry name" value="WalR-like"/>
</dbReference>
<dbReference type="Proteomes" id="UP001301728">
    <property type="component" value="Unassembled WGS sequence"/>
</dbReference>
<dbReference type="SMART" id="SM00862">
    <property type="entry name" value="Trans_reg_C"/>
    <property type="match status" value="1"/>
</dbReference>
<organism evidence="6 7">
    <name type="scientific">Limnoraphis robusta CCNP1315</name>
    <dbReference type="NCBI Taxonomy" id="3110306"/>
    <lineage>
        <taxon>Bacteria</taxon>
        <taxon>Bacillati</taxon>
        <taxon>Cyanobacteriota</taxon>
        <taxon>Cyanophyceae</taxon>
        <taxon>Oscillatoriophycideae</taxon>
        <taxon>Oscillatoriales</taxon>
        <taxon>Sirenicapillariaceae</taxon>
        <taxon>Limnoraphis</taxon>
    </lineage>
</organism>
<dbReference type="Gene3D" id="1.10.10.10">
    <property type="entry name" value="Winged helix-like DNA-binding domain superfamily/Winged helix DNA-binding domain"/>
    <property type="match status" value="1"/>
</dbReference>
<dbReference type="PANTHER" id="PTHR48111">
    <property type="entry name" value="REGULATOR OF RPOS"/>
    <property type="match status" value="1"/>
</dbReference>
<dbReference type="InterPro" id="IPR036388">
    <property type="entry name" value="WH-like_DNA-bd_sf"/>
</dbReference>
<dbReference type="Gene3D" id="6.10.250.690">
    <property type="match status" value="1"/>
</dbReference>
<evidence type="ECO:0000313" key="7">
    <source>
        <dbReference type="Proteomes" id="UP001301728"/>
    </source>
</evidence>
<sequence length="224" mass="25684">MRILVVEDDQRIAKALSRALQAQNYIIDLAFDGEAGWDFVQAFEYDLIVLDVMLPKLNGINLCQRLRQAGYTMPVLMLTAKDTSNDKVIGLDVGADDYVVKPFDLPELAARIRALLRRGNSILPPVLEWEKLRLNPNTCEVSYNQIPLHFTPKEYSLLELFLHNPQRVFSRSNILEHLWSFEDPPSEEAVKVHIKDIRRKLKNLGAPPDLIETVYGIGYRLKRS</sequence>
<dbReference type="InterPro" id="IPR016032">
    <property type="entry name" value="Sig_transdc_resp-reg_C-effctor"/>
</dbReference>
<feature type="domain" description="OmpR/PhoB-type" evidence="5">
    <location>
        <begin position="124"/>
        <end position="223"/>
    </location>
</feature>
<dbReference type="SUPFAM" id="SSF46894">
    <property type="entry name" value="C-terminal effector domain of the bipartite response regulators"/>
    <property type="match status" value="1"/>
</dbReference>
<dbReference type="RefSeq" id="WP_323217612.1">
    <property type="nucleotide sequence ID" value="NZ_JAYGHT010000129.1"/>
</dbReference>
<evidence type="ECO:0000313" key="6">
    <source>
        <dbReference type="EMBL" id="MEA5521087.1"/>
    </source>
</evidence>
<accession>A0ABU5U1M6</accession>
<dbReference type="Pfam" id="PF00072">
    <property type="entry name" value="Response_reg"/>
    <property type="match status" value="1"/>
</dbReference>
<dbReference type="CDD" id="cd19935">
    <property type="entry name" value="REC_OmpR_CusR-like"/>
    <property type="match status" value="1"/>
</dbReference>
<keyword evidence="1 3" id="KW-0238">DNA-binding</keyword>
<feature type="modified residue" description="4-aspartylphosphate" evidence="2">
    <location>
        <position position="51"/>
    </location>
</feature>
<evidence type="ECO:0000256" key="1">
    <source>
        <dbReference type="ARBA" id="ARBA00023125"/>
    </source>
</evidence>
<evidence type="ECO:0000259" key="4">
    <source>
        <dbReference type="PROSITE" id="PS50110"/>
    </source>
</evidence>
<evidence type="ECO:0000256" key="3">
    <source>
        <dbReference type="PROSITE-ProRule" id="PRU01091"/>
    </source>
</evidence>
<dbReference type="Gene3D" id="3.40.50.2300">
    <property type="match status" value="1"/>
</dbReference>
<dbReference type="CDD" id="cd00383">
    <property type="entry name" value="trans_reg_C"/>
    <property type="match status" value="1"/>
</dbReference>
<comment type="caution">
    <text evidence="6">The sequence shown here is derived from an EMBL/GenBank/DDBJ whole genome shotgun (WGS) entry which is preliminary data.</text>
</comment>
<dbReference type="InterPro" id="IPR001867">
    <property type="entry name" value="OmpR/PhoB-type_DNA-bd"/>
</dbReference>
<dbReference type="PROSITE" id="PS51755">
    <property type="entry name" value="OMPR_PHOB"/>
    <property type="match status" value="1"/>
</dbReference>
<dbReference type="InterPro" id="IPR001789">
    <property type="entry name" value="Sig_transdc_resp-reg_receiver"/>
</dbReference>
<feature type="DNA-binding region" description="OmpR/PhoB-type" evidence="3">
    <location>
        <begin position="124"/>
        <end position="223"/>
    </location>
</feature>
<protein>
    <submittedName>
        <fullName evidence="6">Response regulator transcription factor</fullName>
    </submittedName>
</protein>
<evidence type="ECO:0000256" key="2">
    <source>
        <dbReference type="PROSITE-ProRule" id="PRU00169"/>
    </source>
</evidence>
<feature type="domain" description="Response regulatory" evidence="4">
    <location>
        <begin position="2"/>
        <end position="116"/>
    </location>
</feature>
<dbReference type="SMART" id="SM00448">
    <property type="entry name" value="REC"/>
    <property type="match status" value="1"/>
</dbReference>
<dbReference type="SUPFAM" id="SSF52172">
    <property type="entry name" value="CheY-like"/>
    <property type="match status" value="1"/>
</dbReference>
<dbReference type="PANTHER" id="PTHR48111:SF15">
    <property type="entry name" value="OMPR SUBFAMILY"/>
    <property type="match status" value="1"/>
</dbReference>
<name>A0ABU5U1M6_9CYAN</name>
<evidence type="ECO:0000259" key="5">
    <source>
        <dbReference type="PROSITE" id="PS51755"/>
    </source>
</evidence>
<dbReference type="EMBL" id="JAYGHT010000129">
    <property type="protein sequence ID" value="MEA5521087.1"/>
    <property type="molecule type" value="Genomic_DNA"/>
</dbReference>
<reference evidence="6 7" key="1">
    <citation type="submission" date="2023-12" db="EMBL/GenBank/DDBJ databases">
        <title>Baltic Sea Cyanobacteria.</title>
        <authorList>
            <person name="Delbaje E."/>
            <person name="Fewer D.P."/>
            <person name="Shishido T.K."/>
        </authorList>
    </citation>
    <scope>NUCLEOTIDE SEQUENCE [LARGE SCALE GENOMIC DNA]</scope>
    <source>
        <strain evidence="6 7">CCNP 1315</strain>
    </source>
</reference>
<keyword evidence="2" id="KW-0597">Phosphoprotein</keyword>
<gene>
    <name evidence="6" type="ORF">VB854_19280</name>
</gene>
<dbReference type="PROSITE" id="PS50110">
    <property type="entry name" value="RESPONSE_REGULATORY"/>
    <property type="match status" value="1"/>
</dbReference>
<proteinExistence type="predicted"/>
<keyword evidence="7" id="KW-1185">Reference proteome</keyword>
<dbReference type="InterPro" id="IPR011006">
    <property type="entry name" value="CheY-like_superfamily"/>
</dbReference>